<dbReference type="CDD" id="cd17493">
    <property type="entry name" value="toxin_TenpN"/>
    <property type="match status" value="1"/>
</dbReference>
<name>A0ABS8F503_9FIRM</name>
<proteinExistence type="predicted"/>
<dbReference type="InterPro" id="IPR049929">
    <property type="entry name" value="TenpN-like"/>
</dbReference>
<evidence type="ECO:0000313" key="1">
    <source>
        <dbReference type="EMBL" id="MCC2198305.1"/>
    </source>
</evidence>
<accession>A0ABS8F503</accession>
<dbReference type="Proteomes" id="UP001430637">
    <property type="component" value="Unassembled WGS sequence"/>
</dbReference>
<dbReference type="EMBL" id="JAJEQL010000001">
    <property type="protein sequence ID" value="MCC2198305.1"/>
    <property type="molecule type" value="Genomic_DNA"/>
</dbReference>
<evidence type="ECO:0000313" key="2">
    <source>
        <dbReference type="Proteomes" id="UP001430637"/>
    </source>
</evidence>
<reference evidence="1" key="1">
    <citation type="submission" date="2021-10" db="EMBL/GenBank/DDBJ databases">
        <title>Anaerobic single-cell dispensing facilitates the cultivation of human gut bacteria.</title>
        <authorList>
            <person name="Afrizal A."/>
        </authorList>
    </citation>
    <scope>NUCLEOTIDE SEQUENCE</scope>
    <source>
        <strain evidence="1">CLA-AA-H233</strain>
    </source>
</reference>
<organism evidence="1 2">
    <name type="scientific">Faecalibacterium butyricigenerans</name>
    <dbReference type="NCBI Taxonomy" id="1851427"/>
    <lineage>
        <taxon>Bacteria</taxon>
        <taxon>Bacillati</taxon>
        <taxon>Bacillota</taxon>
        <taxon>Clostridia</taxon>
        <taxon>Eubacteriales</taxon>
        <taxon>Oscillospiraceae</taxon>
        <taxon>Faecalibacterium</taxon>
    </lineage>
</organism>
<protein>
    <submittedName>
        <fullName evidence="1">Uncharacterized protein</fullName>
    </submittedName>
</protein>
<keyword evidence="2" id="KW-1185">Reference proteome</keyword>
<gene>
    <name evidence="1" type="ORF">LKD23_00735</name>
</gene>
<dbReference type="NCBIfam" id="NF047358">
    <property type="entry name" value="TenpIN"/>
    <property type="match status" value="1"/>
</dbReference>
<sequence>MYKKGRPYSCLLIDLHLDYFICVPYRSSIHHKNAFFFCGTERSRRTRSGLDYSKMVLVEKAEYLDGANVVVDQDEYNETIRSIRKIAGEALDYLEDYIHHVDGSRPLHPREYMRRYQYSTLPYFHDVMKI</sequence>
<comment type="caution">
    <text evidence="1">The sequence shown here is derived from an EMBL/GenBank/DDBJ whole genome shotgun (WGS) entry which is preliminary data.</text>
</comment>